<protein>
    <submittedName>
        <fullName evidence="2">Uncharacterized protein</fullName>
    </submittedName>
</protein>
<gene>
    <name evidence="2" type="ORF">DNG_02442</name>
</gene>
<feature type="compositionally biased region" description="Polar residues" evidence="1">
    <location>
        <begin position="74"/>
        <end position="91"/>
    </location>
</feature>
<comment type="caution">
    <text evidence="2">The sequence shown here is derived from an EMBL/GenBank/DDBJ whole genome shotgun (WGS) entry which is preliminary data.</text>
</comment>
<feature type="compositionally biased region" description="Gly residues" evidence="1">
    <location>
        <begin position="57"/>
        <end position="67"/>
    </location>
</feature>
<evidence type="ECO:0000313" key="3">
    <source>
        <dbReference type="Proteomes" id="UP001187682"/>
    </source>
</evidence>
<dbReference type="AlphaFoldDB" id="A0AAE8ST27"/>
<accession>A0AAE8ST27</accession>
<sequence length="91" mass="9408">MTVIVNPPVDHPKDSCIVSKVSGEAPLVQTVWDQNDASNLLLDGTCAMPRQPNPGPNHGGSGSGGWGYADSDRPSSATNYLETKVSQGAAS</sequence>
<reference evidence="2" key="1">
    <citation type="submission" date="2018-03" db="EMBL/GenBank/DDBJ databases">
        <authorList>
            <person name="Guldener U."/>
        </authorList>
    </citation>
    <scope>NUCLEOTIDE SEQUENCE</scope>
</reference>
<feature type="region of interest" description="Disordered" evidence="1">
    <location>
        <begin position="45"/>
        <end position="91"/>
    </location>
</feature>
<dbReference type="EMBL" id="ONZQ02000003">
    <property type="protein sequence ID" value="SPN99590.1"/>
    <property type="molecule type" value="Genomic_DNA"/>
</dbReference>
<keyword evidence="3" id="KW-1185">Reference proteome</keyword>
<evidence type="ECO:0000256" key="1">
    <source>
        <dbReference type="SAM" id="MobiDB-lite"/>
    </source>
</evidence>
<name>A0AAE8ST27_9PEZI</name>
<dbReference type="Proteomes" id="UP001187682">
    <property type="component" value="Unassembled WGS sequence"/>
</dbReference>
<organism evidence="2 3">
    <name type="scientific">Cephalotrichum gorgonifer</name>
    <dbReference type="NCBI Taxonomy" id="2041049"/>
    <lineage>
        <taxon>Eukaryota</taxon>
        <taxon>Fungi</taxon>
        <taxon>Dikarya</taxon>
        <taxon>Ascomycota</taxon>
        <taxon>Pezizomycotina</taxon>
        <taxon>Sordariomycetes</taxon>
        <taxon>Hypocreomycetidae</taxon>
        <taxon>Microascales</taxon>
        <taxon>Microascaceae</taxon>
        <taxon>Cephalotrichum</taxon>
    </lineage>
</organism>
<evidence type="ECO:0000313" key="2">
    <source>
        <dbReference type="EMBL" id="SPN99590.1"/>
    </source>
</evidence>
<proteinExistence type="predicted"/>